<dbReference type="RefSeq" id="WP_167158169.1">
    <property type="nucleotide sequence ID" value="NZ_JAANOW010000001.1"/>
</dbReference>
<gene>
    <name evidence="2" type="ORF">FHU31_002185</name>
</gene>
<evidence type="ECO:0000313" key="3">
    <source>
        <dbReference type="Proteomes" id="UP000547444"/>
    </source>
</evidence>
<reference evidence="2 3" key="1">
    <citation type="submission" date="2020-03" db="EMBL/GenBank/DDBJ databases">
        <title>Sequencing the genomes of 1000 actinobacteria strains.</title>
        <authorList>
            <person name="Klenk H.-P."/>
        </authorList>
    </citation>
    <scope>NUCLEOTIDE SEQUENCE [LARGE SCALE GENOMIC DNA]</scope>
    <source>
        <strain evidence="2 3">DSM 44556</strain>
    </source>
</reference>
<proteinExistence type="predicted"/>
<dbReference type="Proteomes" id="UP000547444">
    <property type="component" value="Unassembled WGS sequence"/>
</dbReference>
<protein>
    <submittedName>
        <fullName evidence="2">Uncharacterized protein</fullName>
    </submittedName>
</protein>
<feature type="region of interest" description="Disordered" evidence="1">
    <location>
        <begin position="1"/>
        <end position="23"/>
    </location>
</feature>
<comment type="caution">
    <text evidence="2">The sequence shown here is derived from an EMBL/GenBank/DDBJ whole genome shotgun (WGS) entry which is preliminary data.</text>
</comment>
<keyword evidence="3" id="KW-1185">Reference proteome</keyword>
<dbReference type="EMBL" id="JAANOW010000001">
    <property type="protein sequence ID" value="NIH95229.1"/>
    <property type="molecule type" value="Genomic_DNA"/>
</dbReference>
<accession>A0A7X5TYT8</accession>
<dbReference type="AlphaFoldDB" id="A0A7X5TYT8"/>
<evidence type="ECO:0000256" key="1">
    <source>
        <dbReference type="SAM" id="MobiDB-lite"/>
    </source>
</evidence>
<organism evidence="2 3">
    <name type="scientific">Mycolicibacterium fluoranthenivorans</name>
    <dbReference type="NCBI Taxonomy" id="258505"/>
    <lineage>
        <taxon>Bacteria</taxon>
        <taxon>Bacillati</taxon>
        <taxon>Actinomycetota</taxon>
        <taxon>Actinomycetes</taxon>
        <taxon>Mycobacteriales</taxon>
        <taxon>Mycobacteriaceae</taxon>
        <taxon>Mycolicibacterium</taxon>
    </lineage>
</organism>
<evidence type="ECO:0000313" key="2">
    <source>
        <dbReference type="EMBL" id="NIH95229.1"/>
    </source>
</evidence>
<sequence>MSASDETDPASKPKPESQAPVEQGVDLVAFQNFLDERQEMAEQKYAAVATSSDYPTLLSEALAHYQDVQQFSAGDFVQWKPMMRNRRFPLESVPAIVVDHIDPPLTTNAEGNRLIEPRDLLIGFIDGDQDFMLAQVPSRRFTEWKQ</sequence>
<name>A0A7X5TYT8_9MYCO</name>